<dbReference type="Pfam" id="PF00082">
    <property type="entry name" value="Peptidase_S8"/>
    <property type="match status" value="1"/>
</dbReference>
<evidence type="ECO:0000256" key="4">
    <source>
        <dbReference type="ARBA" id="ARBA00022729"/>
    </source>
</evidence>
<dbReference type="InterPro" id="IPR041469">
    <property type="entry name" value="Subtilisin-like_FN3"/>
</dbReference>
<dbReference type="AlphaFoldDB" id="W9R1C2"/>
<keyword evidence="3 10" id="KW-0645">Protease</keyword>
<dbReference type="STRING" id="981085.W9R1C2"/>
<dbReference type="InterPro" id="IPR045051">
    <property type="entry name" value="SBT"/>
</dbReference>
<keyword evidence="11" id="KW-1185">Reference proteome</keyword>
<dbReference type="Pfam" id="PF17766">
    <property type="entry name" value="fn3_6"/>
    <property type="match status" value="1"/>
</dbReference>
<reference evidence="11" key="1">
    <citation type="submission" date="2013-01" db="EMBL/GenBank/DDBJ databases">
        <title>Draft Genome Sequence of a Mulberry Tree, Morus notabilis C.K. Schneid.</title>
        <authorList>
            <person name="He N."/>
            <person name="Zhao S."/>
        </authorList>
    </citation>
    <scope>NUCLEOTIDE SEQUENCE</scope>
</reference>
<dbReference type="Gene3D" id="3.40.50.200">
    <property type="entry name" value="Peptidase S8/S53 domain"/>
    <property type="match status" value="1"/>
</dbReference>
<dbReference type="eggNOG" id="ENOG502QSF0">
    <property type="taxonomic scope" value="Eukaryota"/>
</dbReference>
<dbReference type="GO" id="GO:0005576">
    <property type="term" value="C:extracellular region"/>
    <property type="evidence" value="ECO:0007669"/>
    <property type="project" value="UniProtKB-SubCell"/>
</dbReference>
<dbReference type="Gene3D" id="2.60.40.2310">
    <property type="match status" value="1"/>
</dbReference>
<keyword evidence="6" id="KW-0720">Serine protease</keyword>
<feature type="domain" description="Peptidase S8/S53" evidence="8">
    <location>
        <begin position="76"/>
        <end position="141"/>
    </location>
</feature>
<dbReference type="PANTHER" id="PTHR10795">
    <property type="entry name" value="PROPROTEIN CONVERTASE SUBTILISIN/KEXIN"/>
    <property type="match status" value="1"/>
</dbReference>
<comment type="caution">
    <text evidence="7">Lacks conserved residue(s) required for the propagation of feature annotation.</text>
</comment>
<evidence type="ECO:0000256" key="7">
    <source>
        <dbReference type="PROSITE-ProRule" id="PRU01240"/>
    </source>
</evidence>
<dbReference type="SUPFAM" id="SSF52743">
    <property type="entry name" value="Subtilisin-like"/>
    <property type="match status" value="1"/>
</dbReference>
<evidence type="ECO:0000256" key="5">
    <source>
        <dbReference type="ARBA" id="ARBA00022801"/>
    </source>
</evidence>
<comment type="subcellular location">
    <subcellularLocation>
        <location evidence="1">Secreted</location>
    </subcellularLocation>
</comment>
<organism evidence="10 11">
    <name type="scientific">Morus notabilis</name>
    <dbReference type="NCBI Taxonomy" id="981085"/>
    <lineage>
        <taxon>Eukaryota</taxon>
        <taxon>Viridiplantae</taxon>
        <taxon>Streptophyta</taxon>
        <taxon>Embryophyta</taxon>
        <taxon>Tracheophyta</taxon>
        <taxon>Spermatophyta</taxon>
        <taxon>Magnoliopsida</taxon>
        <taxon>eudicotyledons</taxon>
        <taxon>Gunneridae</taxon>
        <taxon>Pentapetalae</taxon>
        <taxon>rosids</taxon>
        <taxon>fabids</taxon>
        <taxon>Rosales</taxon>
        <taxon>Moraceae</taxon>
        <taxon>Moreae</taxon>
        <taxon>Morus</taxon>
    </lineage>
</organism>
<proteinExistence type="inferred from homology"/>
<dbReference type="InterPro" id="IPR023828">
    <property type="entry name" value="Peptidase_S8_Ser-AS"/>
</dbReference>
<feature type="domain" description="Subtilisin-like protease fibronectin type-III" evidence="9">
    <location>
        <begin position="220"/>
        <end position="317"/>
    </location>
</feature>
<dbReference type="CDD" id="cd02120">
    <property type="entry name" value="PA_subtilisin_like"/>
    <property type="match status" value="1"/>
</dbReference>
<comment type="similarity">
    <text evidence="2 7">Belongs to the peptidase S8 family.</text>
</comment>
<evidence type="ECO:0000256" key="1">
    <source>
        <dbReference type="ARBA" id="ARBA00004613"/>
    </source>
</evidence>
<dbReference type="EMBL" id="KE344035">
    <property type="protein sequence ID" value="EXB51216.1"/>
    <property type="molecule type" value="Genomic_DNA"/>
</dbReference>
<dbReference type="PROSITE" id="PS00138">
    <property type="entry name" value="SUBTILASE_SER"/>
    <property type="match status" value="1"/>
</dbReference>
<evidence type="ECO:0000313" key="10">
    <source>
        <dbReference type="EMBL" id="EXB51216.1"/>
    </source>
</evidence>
<evidence type="ECO:0000259" key="9">
    <source>
        <dbReference type="Pfam" id="PF17766"/>
    </source>
</evidence>
<dbReference type="GO" id="GO:0004252">
    <property type="term" value="F:serine-type endopeptidase activity"/>
    <property type="evidence" value="ECO:0007669"/>
    <property type="project" value="InterPro"/>
</dbReference>
<keyword evidence="4" id="KW-0732">Signal</keyword>
<dbReference type="InterPro" id="IPR036852">
    <property type="entry name" value="Peptidase_S8/S53_dom_sf"/>
</dbReference>
<name>W9R1C2_9ROSA</name>
<gene>
    <name evidence="10" type="ORF">L484_019207</name>
</gene>
<evidence type="ECO:0000313" key="11">
    <source>
        <dbReference type="Proteomes" id="UP000030645"/>
    </source>
</evidence>
<evidence type="ECO:0000256" key="6">
    <source>
        <dbReference type="ARBA" id="ARBA00022825"/>
    </source>
</evidence>
<evidence type="ECO:0000256" key="3">
    <source>
        <dbReference type="ARBA" id="ARBA00022670"/>
    </source>
</evidence>
<dbReference type="Proteomes" id="UP000030645">
    <property type="component" value="Unassembled WGS sequence"/>
</dbReference>
<keyword evidence="5" id="KW-0378">Hydrolase</keyword>
<sequence>MSVANASEAVRIAGGVGVILAQPYSDANRECKIPCVEVDYTTAAQVLNYVNTASEQNSSPTAKLRYPKTVTGILPSPKPDVAAPGVDILAALPGGKYGFMSGTSMACPHVSGIVALIKSVHKDWSPSAIKSALVTTGSQVGTDGSNIYVEGLNRKLAYPFDMGGGLVNPEKALDPGLIYNVTIEDYCQFLASIGFLDASISVLTNVSINNSNRKGFSALDLNLPSITVPNLRNGEKVIVTRTVTNIGDVNSVYKAVIEAPPGIKITIEPQILRFNSTIKSLSFKVSFFSNQKLHGYYKFGSLTWSDDKHLVRSPIVVRVIAFKSFSDQ</sequence>
<dbReference type="InterPro" id="IPR000209">
    <property type="entry name" value="Peptidase_S8/S53_dom"/>
</dbReference>
<evidence type="ECO:0000259" key="8">
    <source>
        <dbReference type="Pfam" id="PF00082"/>
    </source>
</evidence>
<dbReference type="PROSITE" id="PS51892">
    <property type="entry name" value="SUBTILASE"/>
    <property type="match status" value="1"/>
</dbReference>
<dbReference type="FunFam" id="2.60.40.2310:FF:000001">
    <property type="entry name" value="Subtilisin-like protease SBT1.5"/>
    <property type="match status" value="1"/>
</dbReference>
<protein>
    <submittedName>
        <fullName evidence="10">Subtilisin-like protease</fullName>
    </submittedName>
</protein>
<accession>W9R1C2</accession>
<evidence type="ECO:0000256" key="2">
    <source>
        <dbReference type="ARBA" id="ARBA00011073"/>
    </source>
</evidence>
<dbReference type="GO" id="GO:0006508">
    <property type="term" value="P:proteolysis"/>
    <property type="evidence" value="ECO:0007669"/>
    <property type="project" value="UniProtKB-KW"/>
</dbReference>